<accession>A0AAD4TBY8</accession>
<organism evidence="1 2">
    <name type="scientific">Papaver atlanticum</name>
    <dbReference type="NCBI Taxonomy" id="357466"/>
    <lineage>
        <taxon>Eukaryota</taxon>
        <taxon>Viridiplantae</taxon>
        <taxon>Streptophyta</taxon>
        <taxon>Embryophyta</taxon>
        <taxon>Tracheophyta</taxon>
        <taxon>Spermatophyta</taxon>
        <taxon>Magnoliopsida</taxon>
        <taxon>Ranunculales</taxon>
        <taxon>Papaveraceae</taxon>
        <taxon>Papaveroideae</taxon>
        <taxon>Papaver</taxon>
    </lineage>
</organism>
<reference evidence="1" key="1">
    <citation type="submission" date="2022-04" db="EMBL/GenBank/DDBJ databases">
        <title>A functionally conserved STORR gene fusion in Papaver species that diverged 16.8 million years ago.</title>
        <authorList>
            <person name="Catania T."/>
        </authorList>
    </citation>
    <scope>NUCLEOTIDE SEQUENCE</scope>
    <source>
        <strain evidence="1">S-188037</strain>
    </source>
</reference>
<proteinExistence type="predicted"/>
<sequence>MASEYLCANLTSWKKSRVSSLCCWGDDGRIQGWRWSTIINRFSRSCPRLVAVVGVYQSGIFLPLSAFRGLKLALLVFDDNQCLKLGSGALIYQRVYEQVLEQMPRVIFIVGCLYGSGFQRS</sequence>
<comment type="caution">
    <text evidence="1">The sequence shown here is derived from an EMBL/GenBank/DDBJ whole genome shotgun (WGS) entry which is preliminary data.</text>
</comment>
<protein>
    <submittedName>
        <fullName evidence="1">Uncharacterized protein</fullName>
    </submittedName>
</protein>
<evidence type="ECO:0000313" key="2">
    <source>
        <dbReference type="Proteomes" id="UP001202328"/>
    </source>
</evidence>
<dbReference type="Proteomes" id="UP001202328">
    <property type="component" value="Unassembled WGS sequence"/>
</dbReference>
<evidence type="ECO:0000313" key="1">
    <source>
        <dbReference type="EMBL" id="KAI3953998.1"/>
    </source>
</evidence>
<name>A0AAD4TBY8_9MAGN</name>
<keyword evidence="2" id="KW-1185">Reference proteome</keyword>
<dbReference type="AlphaFoldDB" id="A0AAD4TBY8"/>
<dbReference type="EMBL" id="JAJJMB010002020">
    <property type="protein sequence ID" value="KAI3953998.1"/>
    <property type="molecule type" value="Genomic_DNA"/>
</dbReference>
<gene>
    <name evidence="1" type="ORF">MKW98_017822</name>
</gene>